<keyword evidence="4 10" id="KW-0812">Transmembrane</keyword>
<evidence type="ECO:0000256" key="7">
    <source>
        <dbReference type="ARBA" id="ARBA00023136"/>
    </source>
</evidence>
<feature type="transmembrane region" description="Helical" evidence="10">
    <location>
        <begin position="102"/>
        <end position="124"/>
    </location>
</feature>
<dbReference type="PANTHER" id="PTHR21137:SF35">
    <property type="entry name" value="ODORANT RECEPTOR 19A-RELATED"/>
    <property type="match status" value="1"/>
</dbReference>
<evidence type="ECO:0000256" key="1">
    <source>
        <dbReference type="ARBA" id="ARBA00004651"/>
    </source>
</evidence>
<keyword evidence="5" id="KW-0552">Olfaction</keyword>
<reference evidence="11 12" key="1">
    <citation type="submission" date="2021-06" db="EMBL/GenBank/DDBJ databases">
        <title>A haploid diamondback moth (Plutella xylostella L.) genome assembly resolves 31 chromosomes and identifies a diamide resistance mutation.</title>
        <authorList>
            <person name="Ward C.M."/>
            <person name="Perry K.D."/>
            <person name="Baker G."/>
            <person name="Powis K."/>
            <person name="Heckel D.G."/>
            <person name="Baxter S.W."/>
        </authorList>
    </citation>
    <scope>NUCLEOTIDE SEQUENCE [LARGE SCALE GENOMIC DNA]</scope>
    <source>
        <strain evidence="11 12">LV</strain>
        <tissue evidence="11">Single pupa</tissue>
    </source>
</reference>
<keyword evidence="12" id="KW-1185">Reference proteome</keyword>
<evidence type="ECO:0000256" key="4">
    <source>
        <dbReference type="ARBA" id="ARBA00022692"/>
    </source>
</evidence>
<keyword evidence="2" id="KW-1003">Cell membrane</keyword>
<evidence type="ECO:0000313" key="11">
    <source>
        <dbReference type="EMBL" id="KAG7306059.1"/>
    </source>
</evidence>
<keyword evidence="7 10" id="KW-0472">Membrane</keyword>
<sequence>MISALKYSIIYNNKPYYDRFFKHYGEDIWQTIPESKENAKIISKYTFISKVINRVFVCYSLPLVLYVDSFPWLIMKFQTKFLGKEKQLLYPFDGWYPFDKTVWYFAAYSWESLMTGIVVMIYMYSDMINIFSVTSICMEFRILGISLKNLVSDEDIQQMKGKDAEQVNRRIKNDLKTILAKHDVLAGMCKELDQLLGNTMFANYTSGCGFICLTAFTFTSMQLADAIYSSNWTHADQSTKRTLLILLMRTQKPFELTAKGFVTMDLNTFTDIMSTSYQFFNLLRTCYLPQMGEI</sequence>
<gene>
    <name evidence="11" type="ORF">JYU34_008636</name>
</gene>
<keyword evidence="9" id="KW-0807">Transducer</keyword>
<comment type="caution">
    <text evidence="11">The sequence shown here is derived from an EMBL/GenBank/DDBJ whole genome shotgun (WGS) entry which is preliminary data.</text>
</comment>
<dbReference type="EMBL" id="JAHIBW010000012">
    <property type="protein sequence ID" value="KAG7306059.1"/>
    <property type="molecule type" value="Genomic_DNA"/>
</dbReference>
<accession>A0ABQ7QLE9</accession>
<evidence type="ECO:0000256" key="3">
    <source>
        <dbReference type="ARBA" id="ARBA00022606"/>
    </source>
</evidence>
<keyword evidence="8" id="KW-0675">Receptor</keyword>
<evidence type="ECO:0000256" key="2">
    <source>
        <dbReference type="ARBA" id="ARBA00022475"/>
    </source>
</evidence>
<dbReference type="Proteomes" id="UP000823941">
    <property type="component" value="Chromosome 12"/>
</dbReference>
<evidence type="ECO:0008006" key="13">
    <source>
        <dbReference type="Google" id="ProtNLM"/>
    </source>
</evidence>
<dbReference type="InterPro" id="IPR004117">
    <property type="entry name" value="7tm6_olfct_rcpt"/>
</dbReference>
<evidence type="ECO:0000256" key="5">
    <source>
        <dbReference type="ARBA" id="ARBA00022725"/>
    </source>
</evidence>
<name>A0ABQ7QLE9_PLUXY</name>
<dbReference type="PANTHER" id="PTHR21137">
    <property type="entry name" value="ODORANT RECEPTOR"/>
    <property type="match status" value="1"/>
</dbReference>
<keyword evidence="3" id="KW-0716">Sensory transduction</keyword>
<comment type="subcellular location">
    <subcellularLocation>
        <location evidence="1">Cell membrane</location>
        <topology evidence="1">Multi-pass membrane protein</topology>
    </subcellularLocation>
</comment>
<proteinExistence type="predicted"/>
<protein>
    <recommendedName>
        <fullName evidence="13">Odorant receptor</fullName>
    </recommendedName>
</protein>
<dbReference type="Pfam" id="PF02949">
    <property type="entry name" value="7tm_6"/>
    <property type="match status" value="1"/>
</dbReference>
<feature type="transmembrane region" description="Helical" evidence="10">
    <location>
        <begin position="51"/>
        <end position="74"/>
    </location>
</feature>
<organism evidence="11 12">
    <name type="scientific">Plutella xylostella</name>
    <name type="common">Diamondback moth</name>
    <name type="synonym">Plutella maculipennis</name>
    <dbReference type="NCBI Taxonomy" id="51655"/>
    <lineage>
        <taxon>Eukaryota</taxon>
        <taxon>Metazoa</taxon>
        <taxon>Ecdysozoa</taxon>
        <taxon>Arthropoda</taxon>
        <taxon>Hexapoda</taxon>
        <taxon>Insecta</taxon>
        <taxon>Pterygota</taxon>
        <taxon>Neoptera</taxon>
        <taxon>Endopterygota</taxon>
        <taxon>Lepidoptera</taxon>
        <taxon>Glossata</taxon>
        <taxon>Ditrysia</taxon>
        <taxon>Yponomeutoidea</taxon>
        <taxon>Plutellidae</taxon>
        <taxon>Plutella</taxon>
    </lineage>
</organism>
<evidence type="ECO:0000256" key="10">
    <source>
        <dbReference type="SAM" id="Phobius"/>
    </source>
</evidence>
<evidence type="ECO:0000256" key="8">
    <source>
        <dbReference type="ARBA" id="ARBA00023170"/>
    </source>
</evidence>
<keyword evidence="6 10" id="KW-1133">Transmembrane helix</keyword>
<evidence type="ECO:0000256" key="9">
    <source>
        <dbReference type="ARBA" id="ARBA00023224"/>
    </source>
</evidence>
<evidence type="ECO:0000256" key="6">
    <source>
        <dbReference type="ARBA" id="ARBA00022989"/>
    </source>
</evidence>
<evidence type="ECO:0000313" key="12">
    <source>
        <dbReference type="Proteomes" id="UP000823941"/>
    </source>
</evidence>